<dbReference type="InterPro" id="IPR005486">
    <property type="entry name" value="Glucokinase_regulatory_CS"/>
</dbReference>
<evidence type="ECO:0000256" key="1">
    <source>
        <dbReference type="ARBA" id="ARBA00023239"/>
    </source>
</evidence>
<dbReference type="InterPro" id="IPR046348">
    <property type="entry name" value="SIS_dom_sf"/>
</dbReference>
<dbReference type="RefSeq" id="WP_307039587.1">
    <property type="nucleotide sequence ID" value="NZ_JAUSYY010000001.1"/>
</dbReference>
<dbReference type="InterPro" id="IPR001347">
    <property type="entry name" value="SIS_dom"/>
</dbReference>
<dbReference type="CDD" id="cd05007">
    <property type="entry name" value="SIS_Etherase"/>
    <property type="match status" value="1"/>
</dbReference>
<comment type="function">
    <text evidence="3">Specifically catalyzes the cleavage of the D-lactyl ether substituent of MurNAc 6-phosphate, producing GlcNAc 6-phosphate and D-lactate.</text>
</comment>
<feature type="domain" description="SIS" evidence="5">
    <location>
        <begin position="68"/>
        <end position="229"/>
    </location>
</feature>
<comment type="pathway">
    <text evidence="3">Amino-sugar metabolism; N-acetylmuramate degradation.</text>
</comment>
<dbReference type="PROSITE" id="PS51464">
    <property type="entry name" value="SIS"/>
    <property type="match status" value="1"/>
</dbReference>
<dbReference type="Gene3D" id="1.10.8.1080">
    <property type="match status" value="1"/>
</dbReference>
<comment type="subunit">
    <text evidence="3">Homodimer.</text>
</comment>
<comment type="similarity">
    <text evidence="3">Belongs to the GCKR-like family. MurNAc-6-P etherase subfamily.</text>
</comment>
<proteinExistence type="inferred from homology"/>
<dbReference type="HAMAP" id="MF_00068">
    <property type="entry name" value="MurQ"/>
    <property type="match status" value="1"/>
</dbReference>
<dbReference type="Proteomes" id="UP001239083">
    <property type="component" value="Unassembled WGS sequence"/>
</dbReference>
<dbReference type="SUPFAM" id="SSF53697">
    <property type="entry name" value="SIS domain"/>
    <property type="match status" value="1"/>
</dbReference>
<dbReference type="InterPro" id="IPR005488">
    <property type="entry name" value="Etherase_MurQ"/>
</dbReference>
<dbReference type="InterPro" id="IPR040190">
    <property type="entry name" value="MURQ/GCKR"/>
</dbReference>
<comment type="miscellaneous">
    <text evidence="3">A lyase-type mechanism (elimination/hydration) is suggested for the cleavage of the lactyl ether bond of MurNAc 6-phosphate, with the formation of an alpha,beta-unsaturated aldehyde intermediate with (E)-stereochemistry, followed by the syn addition of water to give product.</text>
</comment>
<dbReference type="Pfam" id="PF22645">
    <property type="entry name" value="GKRP_SIS_N"/>
    <property type="match status" value="1"/>
</dbReference>
<dbReference type="PANTHER" id="PTHR10088:SF4">
    <property type="entry name" value="GLUCOKINASE REGULATORY PROTEIN"/>
    <property type="match status" value="1"/>
</dbReference>
<name>A0ABU0R5D6_9MICO</name>
<feature type="region of interest" description="Disordered" evidence="4">
    <location>
        <begin position="1"/>
        <end position="28"/>
    </location>
</feature>
<keyword evidence="2 3" id="KW-0119">Carbohydrate metabolism</keyword>
<reference evidence="6 7" key="1">
    <citation type="submission" date="2023-07" db="EMBL/GenBank/DDBJ databases">
        <title>Comparative genomics of wheat-associated soil bacteria to identify genetic determinants of phenazine resistance.</title>
        <authorList>
            <person name="Mouncey N."/>
        </authorList>
    </citation>
    <scope>NUCLEOTIDE SEQUENCE [LARGE SCALE GENOMIC DNA]</scope>
    <source>
        <strain evidence="6 7">V3I3</strain>
    </source>
</reference>
<evidence type="ECO:0000256" key="4">
    <source>
        <dbReference type="SAM" id="MobiDB-lite"/>
    </source>
</evidence>
<keyword evidence="7" id="KW-1185">Reference proteome</keyword>
<feature type="compositionally biased region" description="Low complexity" evidence="4">
    <location>
        <begin position="316"/>
        <end position="328"/>
    </location>
</feature>
<organism evidence="6 7">
    <name type="scientific">Agromyces ramosus</name>
    <dbReference type="NCBI Taxonomy" id="33879"/>
    <lineage>
        <taxon>Bacteria</taxon>
        <taxon>Bacillati</taxon>
        <taxon>Actinomycetota</taxon>
        <taxon>Actinomycetes</taxon>
        <taxon>Micrococcales</taxon>
        <taxon>Microbacteriaceae</taxon>
        <taxon>Agromyces</taxon>
    </lineage>
</organism>
<comment type="caution">
    <text evidence="6">The sequence shown here is derived from an EMBL/GenBank/DDBJ whole genome shotgun (WGS) entry which is preliminary data.</text>
</comment>
<feature type="active site" evidence="3">
    <location>
        <position position="127"/>
    </location>
</feature>
<dbReference type="GO" id="GO:0016829">
    <property type="term" value="F:lyase activity"/>
    <property type="evidence" value="ECO:0007669"/>
    <property type="project" value="UniProtKB-KW"/>
</dbReference>
<keyword evidence="1 3" id="KW-0456">Lyase</keyword>
<dbReference type="NCBIfam" id="NF009222">
    <property type="entry name" value="PRK12570.1"/>
    <property type="match status" value="1"/>
</dbReference>
<evidence type="ECO:0000259" key="5">
    <source>
        <dbReference type="PROSITE" id="PS51464"/>
    </source>
</evidence>
<gene>
    <name evidence="3" type="primary">murQ</name>
    <name evidence="6" type="ORF">QFZ26_000841</name>
</gene>
<feature type="active site" description="Proton donor" evidence="3">
    <location>
        <position position="96"/>
    </location>
</feature>
<comment type="catalytic activity">
    <reaction evidence="3">
        <text>N-acetyl-D-muramate 6-phosphate + H2O = N-acetyl-D-glucosamine 6-phosphate + (R)-lactate</text>
        <dbReference type="Rhea" id="RHEA:26410"/>
        <dbReference type="ChEBI" id="CHEBI:15377"/>
        <dbReference type="ChEBI" id="CHEBI:16004"/>
        <dbReference type="ChEBI" id="CHEBI:57513"/>
        <dbReference type="ChEBI" id="CHEBI:58722"/>
        <dbReference type="EC" id="4.2.1.126"/>
    </reaction>
</comment>
<protein>
    <recommendedName>
        <fullName evidence="3">N-acetylmuramic acid 6-phosphate etherase</fullName>
        <shortName evidence="3">MurNAc-6-P etherase</shortName>
        <ecNumber evidence="3">4.2.1.126</ecNumber>
    </recommendedName>
    <alternativeName>
        <fullName evidence="3">N-acetylmuramic acid 6-phosphate hydrolase</fullName>
    </alternativeName>
    <alternativeName>
        <fullName evidence="3">N-acetylmuramic acid 6-phosphate lyase</fullName>
    </alternativeName>
</protein>
<dbReference type="NCBIfam" id="NF003915">
    <property type="entry name" value="PRK05441.1"/>
    <property type="match status" value="1"/>
</dbReference>
<dbReference type="Gene3D" id="3.40.50.10490">
    <property type="entry name" value="Glucose-6-phosphate isomerase like protein, domain 1"/>
    <property type="match status" value="1"/>
</dbReference>
<dbReference type="PROSITE" id="PS01272">
    <property type="entry name" value="GCKR"/>
    <property type="match status" value="1"/>
</dbReference>
<dbReference type="EMBL" id="JAUSYY010000001">
    <property type="protein sequence ID" value="MDQ0893286.1"/>
    <property type="molecule type" value="Genomic_DNA"/>
</dbReference>
<dbReference type="EC" id="4.2.1.126" evidence="3"/>
<dbReference type="PANTHER" id="PTHR10088">
    <property type="entry name" value="GLUCOKINASE REGULATORY PROTEIN"/>
    <property type="match status" value="1"/>
</dbReference>
<evidence type="ECO:0000313" key="7">
    <source>
        <dbReference type="Proteomes" id="UP001239083"/>
    </source>
</evidence>
<evidence type="ECO:0000256" key="2">
    <source>
        <dbReference type="ARBA" id="ARBA00023277"/>
    </source>
</evidence>
<accession>A0ABU0R5D6</accession>
<feature type="region of interest" description="Disordered" evidence="4">
    <location>
        <begin position="312"/>
        <end position="335"/>
    </location>
</feature>
<evidence type="ECO:0000256" key="3">
    <source>
        <dbReference type="HAMAP-Rule" id="MF_00068"/>
    </source>
</evidence>
<sequence>MALSSSHADGVTRDGVDNSPTEQRLDASIGIDGATTEELLRLLNVHDRLAVDAVARVLPELADLVEHATRRVRDGGSVHYFGAGTSGRLGVLDAAELLPTFNLDEGVVVAHLAGGETALVRAVEDAEDSIEAGRAAAAGVTGRDLVIALAASGNTPYVGGALAAAREAGAYTALVSCNPDSAFGPDVDRNIVLETGAEVITGSTRLKAATAQKLVLNGFSTALMVALGRTWSNLMVSVVATNDKLRRRTVRILSDATGAEPDEARELLLDADGDLKTALVARLAGVAASEARATLAAHDASVRAALAALGTNHGRTTGTTPTGTTPTTHIEGVHT</sequence>
<evidence type="ECO:0000313" key="6">
    <source>
        <dbReference type="EMBL" id="MDQ0893286.1"/>
    </source>
</evidence>